<accession>A0ABM8JSN4</accession>
<reference evidence="2 3" key="1">
    <citation type="submission" date="2023-10" db="EMBL/GenBank/DDBJ databases">
        <title>Xenorhabdus taiwanensis sp. nov., a symbiotic bacterium associated with the entomopathogenic nematode Steinernema taiwanensis.</title>
        <authorList>
            <person name="Tseng C.T."/>
            <person name="Shu H.Y."/>
            <person name="Chen M.H."/>
            <person name="Fang Y.J."/>
            <person name="Wu T.L."/>
            <person name="Lin Y.C."/>
            <person name="Huang C.J."/>
        </authorList>
    </citation>
    <scope>NUCLEOTIDE SEQUENCE [LARGE SCALE GENOMIC DNA]</scope>
    <source>
        <strain evidence="2 3">TCT-1</strain>
    </source>
</reference>
<gene>
    <name evidence="2" type="ORF">TCT1_06320</name>
</gene>
<name>A0ABM8JSN4_9GAMM</name>
<dbReference type="Gene3D" id="3.40.1620.10">
    <property type="entry name" value="YefM-like domain"/>
    <property type="match status" value="1"/>
</dbReference>
<dbReference type="EMBL" id="AP028978">
    <property type="protein sequence ID" value="BET95711.1"/>
    <property type="molecule type" value="Genomic_DNA"/>
</dbReference>
<sequence>MSNKKCYDSSMENVFWRYRPDQLVQTNKNKHPKIVYIKTSISDVMEQINIYNAETNLSRIVQEVACTGEPVVITKERMDANPLMD</sequence>
<proteinExistence type="inferred from homology"/>
<protein>
    <recommendedName>
        <fullName evidence="4">Antitoxin</fullName>
    </recommendedName>
</protein>
<comment type="similarity">
    <text evidence="1">Belongs to the phD/YefM antitoxin family.</text>
</comment>
<evidence type="ECO:0000256" key="1">
    <source>
        <dbReference type="ARBA" id="ARBA00009981"/>
    </source>
</evidence>
<evidence type="ECO:0008006" key="4">
    <source>
        <dbReference type="Google" id="ProtNLM"/>
    </source>
</evidence>
<dbReference type="Proteomes" id="UP001529514">
    <property type="component" value="Chromosome"/>
</dbReference>
<evidence type="ECO:0000313" key="3">
    <source>
        <dbReference type="Proteomes" id="UP001529514"/>
    </source>
</evidence>
<organism evidence="2 3">
    <name type="scientific">Xenorhabdus taiwanensis</name>
    <dbReference type="NCBI Taxonomy" id="3085177"/>
    <lineage>
        <taxon>Bacteria</taxon>
        <taxon>Pseudomonadati</taxon>
        <taxon>Pseudomonadota</taxon>
        <taxon>Gammaproteobacteria</taxon>
        <taxon>Enterobacterales</taxon>
        <taxon>Morganellaceae</taxon>
        <taxon>Xenorhabdus</taxon>
    </lineage>
</organism>
<evidence type="ECO:0000313" key="2">
    <source>
        <dbReference type="EMBL" id="BET95711.1"/>
    </source>
</evidence>
<dbReference type="SUPFAM" id="SSF143120">
    <property type="entry name" value="YefM-like"/>
    <property type="match status" value="1"/>
</dbReference>
<keyword evidence="3" id="KW-1185">Reference proteome</keyword>
<dbReference type="InterPro" id="IPR036165">
    <property type="entry name" value="YefM-like_sf"/>
</dbReference>